<dbReference type="GeneID" id="31252102"/>
<gene>
    <name evidence="1" type="ORF">LOAG_18977</name>
</gene>
<dbReference type="KEGG" id="loa:LOAG_18977"/>
<proteinExistence type="predicted"/>
<protein>
    <submittedName>
        <fullName evidence="1">Uncharacterized protein</fullName>
    </submittedName>
</protein>
<dbReference type="CTD" id="31252102"/>
<evidence type="ECO:0000313" key="1">
    <source>
        <dbReference type="EMBL" id="EJD73607.1"/>
    </source>
</evidence>
<dbReference type="EMBL" id="JH712852">
    <property type="protein sequence ID" value="EJD73607.1"/>
    <property type="molecule type" value="Genomic_DNA"/>
</dbReference>
<sequence>MRNRQIRLQKTQSKASLSGIGEIRFSFSVIFSRVMFPKEVTILWIMSFYVTQFE</sequence>
<reference evidence="1" key="1">
    <citation type="submission" date="2012-04" db="EMBL/GenBank/DDBJ databases">
        <title>The Genome Sequence of Loa loa.</title>
        <authorList>
            <consortium name="The Broad Institute Genome Sequencing Platform"/>
            <consortium name="Broad Institute Genome Sequencing Center for Infectious Disease"/>
            <person name="Nutman T.B."/>
            <person name="Fink D.L."/>
            <person name="Russ C."/>
            <person name="Young S."/>
            <person name="Zeng Q."/>
            <person name="Gargeya S."/>
            <person name="Alvarado L."/>
            <person name="Berlin A."/>
            <person name="Chapman S.B."/>
            <person name="Chen Z."/>
            <person name="Freedman E."/>
            <person name="Gellesch M."/>
            <person name="Goldberg J."/>
            <person name="Griggs A."/>
            <person name="Gujja S."/>
            <person name="Heilman E.R."/>
            <person name="Heiman D."/>
            <person name="Howarth C."/>
            <person name="Mehta T."/>
            <person name="Neiman D."/>
            <person name="Pearson M."/>
            <person name="Roberts A."/>
            <person name="Saif S."/>
            <person name="Shea T."/>
            <person name="Shenoy N."/>
            <person name="Sisk P."/>
            <person name="Stolte C."/>
            <person name="Sykes S."/>
            <person name="White J."/>
            <person name="Yandava C."/>
            <person name="Haas B."/>
            <person name="Henn M.R."/>
            <person name="Nusbaum C."/>
            <person name="Birren B."/>
        </authorList>
    </citation>
    <scope>NUCLEOTIDE SEQUENCE [LARGE SCALE GENOMIC DNA]</scope>
</reference>
<dbReference type="InParanoid" id="A0A1S0UFE6"/>
<dbReference type="AlphaFoldDB" id="A0A1S0UFE6"/>
<dbReference type="RefSeq" id="XP_020304564.1">
    <property type="nucleotide sequence ID" value="XM_020451636.1"/>
</dbReference>
<feature type="non-terminal residue" evidence="1">
    <location>
        <position position="54"/>
    </location>
</feature>
<organism evidence="1">
    <name type="scientific">Loa loa</name>
    <name type="common">Eye worm</name>
    <name type="synonym">Filaria loa</name>
    <dbReference type="NCBI Taxonomy" id="7209"/>
    <lineage>
        <taxon>Eukaryota</taxon>
        <taxon>Metazoa</taxon>
        <taxon>Ecdysozoa</taxon>
        <taxon>Nematoda</taxon>
        <taxon>Chromadorea</taxon>
        <taxon>Rhabditida</taxon>
        <taxon>Spirurina</taxon>
        <taxon>Spiruromorpha</taxon>
        <taxon>Filarioidea</taxon>
        <taxon>Onchocercidae</taxon>
        <taxon>Loa</taxon>
    </lineage>
</organism>
<accession>A0A1S0UFE6</accession>
<name>A0A1S0UFE6_LOALO</name>